<dbReference type="OrthoDB" id="5808108at2759"/>
<proteinExistence type="predicted"/>
<name>A0A183D0J7_9BILA</name>
<dbReference type="InterPro" id="IPR038412">
    <property type="entry name" value="Pepsin-I3_sf"/>
</dbReference>
<accession>A0A183D0J7</accession>
<dbReference type="WBParaSite" id="GPUH_0000224301-mRNA-1">
    <property type="protein sequence ID" value="GPUH_0000224301-mRNA-1"/>
    <property type="gene ID" value="GPUH_0000224301"/>
</dbReference>
<dbReference type="EMBL" id="UYRT01003225">
    <property type="protein sequence ID" value="VDK32968.1"/>
    <property type="molecule type" value="Genomic_DNA"/>
</dbReference>
<gene>
    <name evidence="2" type="ORF">GPUH_LOCUS2238</name>
</gene>
<dbReference type="InterPro" id="IPR010480">
    <property type="entry name" value="Pepsin-I3"/>
</dbReference>
<organism evidence="4">
    <name type="scientific">Gongylonema pulchrum</name>
    <dbReference type="NCBI Taxonomy" id="637853"/>
    <lineage>
        <taxon>Eukaryota</taxon>
        <taxon>Metazoa</taxon>
        <taxon>Ecdysozoa</taxon>
        <taxon>Nematoda</taxon>
        <taxon>Chromadorea</taxon>
        <taxon>Rhabditida</taxon>
        <taxon>Spirurina</taxon>
        <taxon>Spiruromorpha</taxon>
        <taxon>Spiruroidea</taxon>
        <taxon>Gongylonematidae</taxon>
        <taxon>Gongylonema</taxon>
    </lineage>
</organism>
<evidence type="ECO:0000313" key="2">
    <source>
        <dbReference type="EMBL" id="VDK32968.1"/>
    </source>
</evidence>
<feature type="domain" description="Pepsin inhibitor-3-like repeated" evidence="1">
    <location>
        <begin position="43"/>
        <end position="90"/>
    </location>
</feature>
<evidence type="ECO:0000259" key="1">
    <source>
        <dbReference type="Pfam" id="PF06394"/>
    </source>
</evidence>
<reference evidence="4" key="1">
    <citation type="submission" date="2016-06" db="UniProtKB">
        <authorList>
            <consortium name="WormBaseParasite"/>
        </authorList>
    </citation>
    <scope>IDENTIFICATION</scope>
</reference>
<evidence type="ECO:0000313" key="4">
    <source>
        <dbReference type="WBParaSite" id="GPUH_0000224301-mRNA-1"/>
    </source>
</evidence>
<evidence type="ECO:0000313" key="3">
    <source>
        <dbReference type="Proteomes" id="UP000271098"/>
    </source>
</evidence>
<dbReference type="Gene3D" id="3.30.1120.50">
    <property type="entry name" value="Pepsin inhibitor-3"/>
    <property type="match status" value="1"/>
</dbReference>
<dbReference type="Proteomes" id="UP000271098">
    <property type="component" value="Unassembled WGS sequence"/>
</dbReference>
<protein>
    <submittedName>
        <fullName evidence="4">Pepsin-I3 domain-containing protein</fullName>
    </submittedName>
</protein>
<dbReference type="SUPFAM" id="SSF55149">
    <property type="entry name" value="Pepsin inhibitor-3"/>
    <property type="match status" value="1"/>
</dbReference>
<sequence>MEISATLGEFINSFNGNFMGSGVVCVNNVCYSGSGGPFLFAGMGCSVINNKIYKDGVYLRDMNAADYEKLRMYEQAVQYWTQDLQDSIQRSFPWDPRNPQHVNFPWNMMSRVRRHAKREKMQRRSKRFLPFPAVPYFC</sequence>
<keyword evidence="3" id="KW-1185">Reference proteome</keyword>
<dbReference type="Pfam" id="PF06394">
    <property type="entry name" value="Pepsin-I3"/>
    <property type="match status" value="1"/>
</dbReference>
<reference evidence="2 3" key="2">
    <citation type="submission" date="2018-11" db="EMBL/GenBank/DDBJ databases">
        <authorList>
            <consortium name="Pathogen Informatics"/>
        </authorList>
    </citation>
    <scope>NUCLEOTIDE SEQUENCE [LARGE SCALE GENOMIC DNA]</scope>
</reference>
<dbReference type="AlphaFoldDB" id="A0A183D0J7"/>